<gene>
    <name evidence="2" type="ORF">J1N35_019328</name>
</gene>
<sequence length="71" mass="7949">MSCETMIFLRVKRSPAEARAILEGMLLARDRGFGAIQVESDNAVLIDLILATKTGSNMIIRCVKFKFFAIR</sequence>
<dbReference type="InterPro" id="IPR002156">
    <property type="entry name" value="RNaseH_domain"/>
</dbReference>
<dbReference type="Pfam" id="PF13456">
    <property type="entry name" value="RVT_3"/>
    <property type="match status" value="1"/>
</dbReference>
<organism evidence="2 3">
    <name type="scientific">Gossypium stocksii</name>
    <dbReference type="NCBI Taxonomy" id="47602"/>
    <lineage>
        <taxon>Eukaryota</taxon>
        <taxon>Viridiplantae</taxon>
        <taxon>Streptophyta</taxon>
        <taxon>Embryophyta</taxon>
        <taxon>Tracheophyta</taxon>
        <taxon>Spermatophyta</taxon>
        <taxon>Magnoliopsida</taxon>
        <taxon>eudicotyledons</taxon>
        <taxon>Gunneridae</taxon>
        <taxon>Pentapetalae</taxon>
        <taxon>rosids</taxon>
        <taxon>malvids</taxon>
        <taxon>Malvales</taxon>
        <taxon>Malvaceae</taxon>
        <taxon>Malvoideae</taxon>
        <taxon>Gossypium</taxon>
    </lineage>
</organism>
<evidence type="ECO:0000259" key="1">
    <source>
        <dbReference type="Pfam" id="PF13456"/>
    </source>
</evidence>
<dbReference type="Proteomes" id="UP000828251">
    <property type="component" value="Unassembled WGS sequence"/>
</dbReference>
<name>A0A9D3VQP3_9ROSI</name>
<comment type="caution">
    <text evidence="2">The sequence shown here is derived from an EMBL/GenBank/DDBJ whole genome shotgun (WGS) entry which is preliminary data.</text>
</comment>
<evidence type="ECO:0000313" key="3">
    <source>
        <dbReference type="Proteomes" id="UP000828251"/>
    </source>
</evidence>
<dbReference type="GO" id="GO:0003676">
    <property type="term" value="F:nucleic acid binding"/>
    <property type="evidence" value="ECO:0007669"/>
    <property type="project" value="InterPro"/>
</dbReference>
<protein>
    <recommendedName>
        <fullName evidence="1">RNase H type-1 domain-containing protein</fullName>
    </recommendedName>
</protein>
<dbReference type="OrthoDB" id="980456at2759"/>
<proteinExistence type="predicted"/>
<reference evidence="2 3" key="1">
    <citation type="journal article" date="2021" name="Plant Biotechnol. J.">
        <title>Multi-omics assisted identification of the key and species-specific regulatory components of drought-tolerant mechanisms in Gossypium stocksii.</title>
        <authorList>
            <person name="Yu D."/>
            <person name="Ke L."/>
            <person name="Zhang D."/>
            <person name="Wu Y."/>
            <person name="Sun Y."/>
            <person name="Mei J."/>
            <person name="Sun J."/>
            <person name="Sun Y."/>
        </authorList>
    </citation>
    <scope>NUCLEOTIDE SEQUENCE [LARGE SCALE GENOMIC DNA]</scope>
    <source>
        <strain evidence="3">cv. E1</strain>
        <tissue evidence="2">Leaf</tissue>
    </source>
</reference>
<accession>A0A9D3VQP3</accession>
<dbReference type="EMBL" id="JAIQCV010000006">
    <property type="protein sequence ID" value="KAH1092071.1"/>
    <property type="molecule type" value="Genomic_DNA"/>
</dbReference>
<evidence type="ECO:0000313" key="2">
    <source>
        <dbReference type="EMBL" id="KAH1092071.1"/>
    </source>
</evidence>
<feature type="domain" description="RNase H type-1" evidence="1">
    <location>
        <begin position="13"/>
        <end position="58"/>
    </location>
</feature>
<keyword evidence="3" id="KW-1185">Reference proteome</keyword>
<dbReference type="AlphaFoldDB" id="A0A9D3VQP3"/>
<dbReference type="GO" id="GO:0004523">
    <property type="term" value="F:RNA-DNA hybrid ribonuclease activity"/>
    <property type="evidence" value="ECO:0007669"/>
    <property type="project" value="InterPro"/>
</dbReference>